<name>A0A096AE05_9CORY</name>
<dbReference type="GO" id="GO:0005829">
    <property type="term" value="C:cytosol"/>
    <property type="evidence" value="ECO:0007669"/>
    <property type="project" value="TreeGrafter"/>
</dbReference>
<evidence type="ECO:0000256" key="3">
    <source>
        <dbReference type="PIRSR" id="PIRSR005902-1"/>
    </source>
</evidence>
<feature type="binding site" evidence="3">
    <location>
        <position position="24"/>
    </location>
    <ligand>
        <name>a divalent metal cation</name>
        <dbReference type="ChEBI" id="CHEBI:60240"/>
        <label>1</label>
    </ligand>
</feature>
<feature type="binding site" evidence="3">
    <location>
        <position position="22"/>
    </location>
    <ligand>
        <name>a divalent metal cation</name>
        <dbReference type="ChEBI" id="CHEBI:60240"/>
        <label>1</label>
    </ligand>
</feature>
<dbReference type="RefSeq" id="WP_035119517.1">
    <property type="nucleotide sequence ID" value="NZ_JRNE01000004.1"/>
</dbReference>
<dbReference type="InterPro" id="IPR032466">
    <property type="entry name" value="Metal_Hydrolase"/>
</dbReference>
<keyword evidence="2" id="KW-0378">Hydrolase</keyword>
<dbReference type="SUPFAM" id="SSF51556">
    <property type="entry name" value="Metallo-dependent hydrolases"/>
    <property type="match status" value="1"/>
</dbReference>
<proteinExistence type="predicted"/>
<sequence length="279" mass="30104">MGKKKRPVASPAPYVAPLFDAHTHLASCGARDEAAIAELMDRAVAAGVAGVCTIGDGLPETELAVAAARSHPRVWAAAAIHPTRAAELDDAARTRLTELAAEQRVVAIGETGLDEYWIGKMDDCAPLDVQIEALHWHKELAQSVGKPLMIHNREADDNLMRELDGFDGTVILHCFSSPIEVAREALERGYVLSFTGNVTFKRNSDLRLAVAEAPAEQLLVETDAPYMTAEPYRGARNEPAFVGWQARCMAEARGVPAEEMAAQLTANAERIYGIEVPAP</sequence>
<dbReference type="NCBIfam" id="TIGR00010">
    <property type="entry name" value="YchF/TatD family DNA exonuclease"/>
    <property type="match status" value="1"/>
</dbReference>
<dbReference type="Gene3D" id="3.20.20.140">
    <property type="entry name" value="Metal-dependent hydrolases"/>
    <property type="match status" value="1"/>
</dbReference>
<dbReference type="InterPro" id="IPR015991">
    <property type="entry name" value="TatD/YcfH-like"/>
</dbReference>
<gene>
    <name evidence="4" type="ORF">HMPREF1650_00205</name>
</gene>
<dbReference type="PANTHER" id="PTHR46124:SF2">
    <property type="entry name" value="D-AMINOACYL-TRNA DEACYLASE"/>
    <property type="match status" value="1"/>
</dbReference>
<dbReference type="Pfam" id="PF01026">
    <property type="entry name" value="TatD_DNase"/>
    <property type="match status" value="1"/>
</dbReference>
<dbReference type="InterPro" id="IPR018228">
    <property type="entry name" value="DNase_TatD-rel_CS"/>
</dbReference>
<dbReference type="PIRSF" id="PIRSF005902">
    <property type="entry name" value="DNase_TatD"/>
    <property type="match status" value="1"/>
</dbReference>
<dbReference type="FunFam" id="3.20.20.140:FF:000005">
    <property type="entry name" value="TatD family hydrolase"/>
    <property type="match status" value="1"/>
</dbReference>
<dbReference type="GO" id="GO:0046872">
    <property type="term" value="F:metal ion binding"/>
    <property type="evidence" value="ECO:0007669"/>
    <property type="project" value="UniProtKB-KW"/>
</dbReference>
<evidence type="ECO:0000256" key="2">
    <source>
        <dbReference type="ARBA" id="ARBA00022801"/>
    </source>
</evidence>
<dbReference type="GO" id="GO:0016788">
    <property type="term" value="F:hydrolase activity, acting on ester bonds"/>
    <property type="evidence" value="ECO:0007669"/>
    <property type="project" value="InterPro"/>
</dbReference>
<protein>
    <submittedName>
        <fullName evidence="4">DNAase</fullName>
    </submittedName>
</protein>
<feature type="binding site" evidence="3">
    <location>
        <position position="151"/>
    </location>
    <ligand>
        <name>a divalent metal cation</name>
        <dbReference type="ChEBI" id="CHEBI:60240"/>
        <label>2</label>
    </ligand>
</feature>
<dbReference type="AlphaFoldDB" id="A0A096AE05"/>
<reference evidence="4 5" key="1">
    <citation type="submission" date="2014-07" db="EMBL/GenBank/DDBJ databases">
        <authorList>
            <person name="McCorrison J."/>
            <person name="Sanka R."/>
            <person name="Torralba M."/>
            <person name="Gillis M."/>
            <person name="Haft D.H."/>
            <person name="Methe B."/>
            <person name="Sutton G."/>
            <person name="Nelson K.E."/>
        </authorList>
    </citation>
    <scope>NUCLEOTIDE SEQUENCE [LARGE SCALE GENOMIC DNA]</scope>
    <source>
        <strain evidence="4 5">DNF00450</strain>
    </source>
</reference>
<evidence type="ECO:0000313" key="5">
    <source>
        <dbReference type="Proteomes" id="UP000029548"/>
    </source>
</evidence>
<organism evidence="4 5">
    <name type="scientific">Corynebacterium freneyi DNF00450</name>
    <dbReference type="NCBI Taxonomy" id="1287475"/>
    <lineage>
        <taxon>Bacteria</taxon>
        <taxon>Bacillati</taxon>
        <taxon>Actinomycetota</taxon>
        <taxon>Actinomycetes</taxon>
        <taxon>Mycobacteriales</taxon>
        <taxon>Corynebacteriaceae</taxon>
        <taxon>Corynebacterium</taxon>
    </lineage>
</organism>
<feature type="binding site" evidence="3">
    <location>
        <position position="110"/>
    </location>
    <ligand>
        <name>a divalent metal cation</name>
        <dbReference type="ChEBI" id="CHEBI:60240"/>
        <label>1</label>
    </ligand>
</feature>
<dbReference type="GO" id="GO:0004536">
    <property type="term" value="F:DNA nuclease activity"/>
    <property type="evidence" value="ECO:0007669"/>
    <property type="project" value="InterPro"/>
</dbReference>
<comment type="caution">
    <text evidence="4">The sequence shown here is derived from an EMBL/GenBank/DDBJ whole genome shotgun (WGS) entry which is preliminary data.</text>
</comment>
<dbReference type="InterPro" id="IPR001130">
    <property type="entry name" value="TatD-like"/>
</dbReference>
<dbReference type="CDD" id="cd01310">
    <property type="entry name" value="TatD_DNAse"/>
    <property type="match status" value="1"/>
</dbReference>
<evidence type="ECO:0000313" key="4">
    <source>
        <dbReference type="EMBL" id="KGF19179.1"/>
    </source>
</evidence>
<keyword evidence="1 3" id="KW-0479">Metal-binding</keyword>
<feature type="binding site" evidence="3">
    <location>
        <position position="173"/>
    </location>
    <ligand>
        <name>a divalent metal cation</name>
        <dbReference type="ChEBI" id="CHEBI:60240"/>
        <label>2</label>
    </ligand>
</feature>
<dbReference type="EMBL" id="JRNE01000004">
    <property type="protein sequence ID" value="KGF19179.1"/>
    <property type="molecule type" value="Genomic_DNA"/>
</dbReference>
<feature type="binding site" evidence="3">
    <location>
        <position position="223"/>
    </location>
    <ligand>
        <name>a divalent metal cation</name>
        <dbReference type="ChEBI" id="CHEBI:60240"/>
        <label>1</label>
    </ligand>
</feature>
<dbReference type="PANTHER" id="PTHR46124">
    <property type="entry name" value="D-AMINOACYL-TRNA DEACYLASE"/>
    <property type="match status" value="1"/>
</dbReference>
<accession>A0A096AE05</accession>
<dbReference type="Proteomes" id="UP000029548">
    <property type="component" value="Unassembled WGS sequence"/>
</dbReference>
<dbReference type="eggNOG" id="COG0084">
    <property type="taxonomic scope" value="Bacteria"/>
</dbReference>
<dbReference type="PROSITE" id="PS01090">
    <property type="entry name" value="TATD_2"/>
    <property type="match status" value="1"/>
</dbReference>
<evidence type="ECO:0000256" key="1">
    <source>
        <dbReference type="ARBA" id="ARBA00022723"/>
    </source>
</evidence>